<keyword evidence="2" id="KW-1185">Reference proteome</keyword>
<evidence type="ECO:0000313" key="2">
    <source>
        <dbReference type="Proteomes" id="UP001152795"/>
    </source>
</evidence>
<comment type="caution">
    <text evidence="1">The sequence shown here is derived from an EMBL/GenBank/DDBJ whole genome shotgun (WGS) entry which is preliminary data.</text>
</comment>
<sequence>MVLAKFIVFVSLYYVVSAASVSTKQGYLIMDTAKTASCHNMPKNNVCPSFNHRVVGANKTLPLHQMSLQVVKLQLAGAQFLNATPACLNDVREYSCSNVLMKCKKSNITGFGFKLDYDVKRTEQACANIKKSCSPLVQATTIHNCSIIQRDPFQFAICNKHAAVPGDICPSTDHLVKYRITIEPHSLKLGNLTRRTLRYLERISHRLRV</sequence>
<organism evidence="1 2">
    <name type="scientific">Paramuricea clavata</name>
    <name type="common">Red gorgonian</name>
    <name type="synonym">Violescent sea-whip</name>
    <dbReference type="NCBI Taxonomy" id="317549"/>
    <lineage>
        <taxon>Eukaryota</taxon>
        <taxon>Metazoa</taxon>
        <taxon>Cnidaria</taxon>
        <taxon>Anthozoa</taxon>
        <taxon>Octocorallia</taxon>
        <taxon>Malacalcyonacea</taxon>
        <taxon>Plexauridae</taxon>
        <taxon>Paramuricea</taxon>
    </lineage>
</organism>
<dbReference type="AlphaFoldDB" id="A0A7D9JSL9"/>
<proteinExistence type="predicted"/>
<gene>
    <name evidence="1" type="ORF">PACLA_8A080116</name>
</gene>
<protein>
    <submittedName>
        <fullName evidence="1">Uncharacterized protein</fullName>
    </submittedName>
</protein>
<accession>A0A7D9JSL9</accession>
<name>A0A7D9JSL9_PARCT</name>
<dbReference type="Proteomes" id="UP001152795">
    <property type="component" value="Unassembled WGS sequence"/>
</dbReference>
<dbReference type="OrthoDB" id="10453587at2759"/>
<evidence type="ECO:0000313" key="1">
    <source>
        <dbReference type="EMBL" id="CAB4035592.1"/>
    </source>
</evidence>
<dbReference type="EMBL" id="CACRXK020021185">
    <property type="protein sequence ID" value="CAB4035592.1"/>
    <property type="molecule type" value="Genomic_DNA"/>
</dbReference>
<reference evidence="1" key="1">
    <citation type="submission" date="2020-04" db="EMBL/GenBank/DDBJ databases">
        <authorList>
            <person name="Alioto T."/>
            <person name="Alioto T."/>
            <person name="Gomez Garrido J."/>
        </authorList>
    </citation>
    <scope>NUCLEOTIDE SEQUENCE</scope>
    <source>
        <strain evidence="1">A484AB</strain>
    </source>
</reference>